<dbReference type="Proteomes" id="UP000239007">
    <property type="component" value="Unassembled WGS sequence"/>
</dbReference>
<dbReference type="Pfam" id="PF01119">
    <property type="entry name" value="DNA_mis_repair"/>
    <property type="match status" value="1"/>
</dbReference>
<dbReference type="CDD" id="cd16926">
    <property type="entry name" value="HATPase_MutL-MLH-PMS-like"/>
    <property type="match status" value="1"/>
</dbReference>
<dbReference type="Gene3D" id="3.30.230.10">
    <property type="match status" value="1"/>
</dbReference>
<dbReference type="InterPro" id="IPR020568">
    <property type="entry name" value="Ribosomal_Su5_D2-typ_SF"/>
</dbReference>
<dbReference type="GO" id="GO:0030983">
    <property type="term" value="F:mismatched DNA binding"/>
    <property type="evidence" value="ECO:0007669"/>
    <property type="project" value="InterPro"/>
</dbReference>
<dbReference type="GO" id="GO:0140664">
    <property type="term" value="F:ATP-dependent DNA damage sensor activity"/>
    <property type="evidence" value="ECO:0007669"/>
    <property type="project" value="InterPro"/>
</dbReference>
<dbReference type="InterPro" id="IPR002099">
    <property type="entry name" value="MutL/Mlh/PMS"/>
</dbReference>
<dbReference type="PROSITE" id="PS00058">
    <property type="entry name" value="DNA_MISMATCH_REPAIR_1"/>
    <property type="match status" value="1"/>
</dbReference>
<evidence type="ECO:0000256" key="2">
    <source>
        <dbReference type="ARBA" id="ARBA00021975"/>
    </source>
</evidence>
<dbReference type="SUPFAM" id="SSF118116">
    <property type="entry name" value="DNA mismatch repair protein MutL"/>
    <property type="match status" value="1"/>
</dbReference>
<evidence type="ECO:0000256" key="1">
    <source>
        <dbReference type="ARBA" id="ARBA00006082"/>
    </source>
</evidence>
<dbReference type="SUPFAM" id="SSF55874">
    <property type="entry name" value="ATPase domain of HSP90 chaperone/DNA topoisomerase II/histidine kinase"/>
    <property type="match status" value="1"/>
</dbReference>
<dbReference type="GO" id="GO:0006298">
    <property type="term" value="P:mismatch repair"/>
    <property type="evidence" value="ECO:0007669"/>
    <property type="project" value="UniProtKB-UniRule"/>
</dbReference>
<dbReference type="GO" id="GO:0032300">
    <property type="term" value="C:mismatch repair complex"/>
    <property type="evidence" value="ECO:0007669"/>
    <property type="project" value="InterPro"/>
</dbReference>
<feature type="region of interest" description="Disordered" evidence="6">
    <location>
        <begin position="411"/>
        <end position="438"/>
    </location>
</feature>
<comment type="similarity">
    <text evidence="1 5">Belongs to the DNA mismatch repair MutL/HexB family.</text>
</comment>
<dbReference type="InterPro" id="IPR014721">
    <property type="entry name" value="Ribsml_uS5_D2-typ_fold_subgr"/>
</dbReference>
<keyword evidence="9" id="KW-1185">Reference proteome</keyword>
<dbReference type="InterPro" id="IPR036890">
    <property type="entry name" value="HATPase_C_sf"/>
</dbReference>
<dbReference type="Gene3D" id="3.30.565.10">
    <property type="entry name" value="Histidine kinase-like ATPase, C-terminal domain"/>
    <property type="match status" value="1"/>
</dbReference>
<accession>A0A2S7UT16</accession>
<dbReference type="InterPro" id="IPR020667">
    <property type="entry name" value="DNA_mismatch_repair_MutL"/>
</dbReference>
<dbReference type="HAMAP" id="MF_00149">
    <property type="entry name" value="DNA_mis_repair"/>
    <property type="match status" value="1"/>
</dbReference>
<dbReference type="SUPFAM" id="SSF54211">
    <property type="entry name" value="Ribosomal protein S5 domain 2-like"/>
    <property type="match status" value="1"/>
</dbReference>
<evidence type="ECO:0000313" key="8">
    <source>
        <dbReference type="EMBL" id="PQJ53083.1"/>
    </source>
</evidence>
<dbReference type="SMART" id="SM01340">
    <property type="entry name" value="DNA_mis_repair"/>
    <property type="match status" value="1"/>
</dbReference>
<organism evidence="8 9">
    <name type="scientific">Psychrosphaera saromensis</name>
    <dbReference type="NCBI Taxonomy" id="716813"/>
    <lineage>
        <taxon>Bacteria</taxon>
        <taxon>Pseudomonadati</taxon>
        <taxon>Pseudomonadota</taxon>
        <taxon>Gammaproteobacteria</taxon>
        <taxon>Alteromonadales</taxon>
        <taxon>Pseudoalteromonadaceae</taxon>
        <taxon>Psychrosphaera</taxon>
    </lineage>
</organism>
<dbReference type="InterPro" id="IPR014790">
    <property type="entry name" value="MutL_C"/>
</dbReference>
<dbReference type="AlphaFoldDB" id="A0A2S7UT16"/>
<keyword evidence="4 5" id="KW-0234">DNA repair</keyword>
<dbReference type="GO" id="GO:0016887">
    <property type="term" value="F:ATP hydrolysis activity"/>
    <property type="evidence" value="ECO:0007669"/>
    <property type="project" value="InterPro"/>
</dbReference>
<gene>
    <name evidence="5" type="primary">mutL</name>
    <name evidence="8" type="ORF">BTO11_05030</name>
</gene>
<dbReference type="InterPro" id="IPR037198">
    <property type="entry name" value="MutL_C_sf"/>
</dbReference>
<dbReference type="PANTHER" id="PTHR10073">
    <property type="entry name" value="DNA MISMATCH REPAIR PROTEIN MLH, PMS, MUTL"/>
    <property type="match status" value="1"/>
</dbReference>
<keyword evidence="3 5" id="KW-0227">DNA damage</keyword>
<dbReference type="FunFam" id="3.30.565.10:FF:000003">
    <property type="entry name" value="DNA mismatch repair endonuclease MutL"/>
    <property type="match status" value="1"/>
</dbReference>
<evidence type="ECO:0000256" key="4">
    <source>
        <dbReference type="ARBA" id="ARBA00023204"/>
    </source>
</evidence>
<evidence type="ECO:0000256" key="5">
    <source>
        <dbReference type="HAMAP-Rule" id="MF_00149"/>
    </source>
</evidence>
<evidence type="ECO:0000259" key="7">
    <source>
        <dbReference type="SMART" id="SM01340"/>
    </source>
</evidence>
<dbReference type="NCBIfam" id="TIGR00585">
    <property type="entry name" value="mutl"/>
    <property type="match status" value="1"/>
</dbReference>
<dbReference type="PANTHER" id="PTHR10073:SF12">
    <property type="entry name" value="DNA MISMATCH REPAIR PROTEIN MLH1"/>
    <property type="match status" value="1"/>
</dbReference>
<name>A0A2S7UT16_9GAMM</name>
<dbReference type="Gene3D" id="3.30.1370.100">
    <property type="entry name" value="MutL, C-terminal domain, regulatory subdomain"/>
    <property type="match status" value="1"/>
</dbReference>
<dbReference type="InterPro" id="IPR038973">
    <property type="entry name" value="MutL/Mlh/Pms-like"/>
</dbReference>
<dbReference type="InterPro" id="IPR013507">
    <property type="entry name" value="DNA_mismatch_S5_2-like"/>
</dbReference>
<dbReference type="InterPro" id="IPR042121">
    <property type="entry name" value="MutL_C_regsub"/>
</dbReference>
<dbReference type="OrthoDB" id="9763467at2"/>
<dbReference type="EMBL" id="MSCH01000003">
    <property type="protein sequence ID" value="PQJ53083.1"/>
    <property type="molecule type" value="Genomic_DNA"/>
</dbReference>
<comment type="caution">
    <text evidence="8">The sequence shown here is derived from an EMBL/GenBank/DDBJ whole genome shotgun (WGS) entry which is preliminary data.</text>
</comment>
<dbReference type="Pfam" id="PF13589">
    <property type="entry name" value="HATPase_c_3"/>
    <property type="match status" value="1"/>
</dbReference>
<evidence type="ECO:0000256" key="6">
    <source>
        <dbReference type="SAM" id="MobiDB-lite"/>
    </source>
</evidence>
<feature type="domain" description="DNA mismatch repair protein S5" evidence="7">
    <location>
        <begin position="216"/>
        <end position="334"/>
    </location>
</feature>
<feature type="compositionally biased region" description="Polar residues" evidence="6">
    <location>
        <begin position="420"/>
        <end position="438"/>
    </location>
</feature>
<proteinExistence type="inferred from homology"/>
<dbReference type="RefSeq" id="WP_105051558.1">
    <property type="nucleotide sequence ID" value="NZ_BMYG01000003.1"/>
</dbReference>
<evidence type="ECO:0000313" key="9">
    <source>
        <dbReference type="Proteomes" id="UP000239007"/>
    </source>
</evidence>
<reference evidence="8 9" key="1">
    <citation type="submission" date="2016-12" db="EMBL/GenBank/DDBJ databases">
        <title>Diversity of luminous bacteria.</title>
        <authorList>
            <person name="Yoshizawa S."/>
            <person name="Kogure K."/>
        </authorList>
    </citation>
    <scope>NUCLEOTIDE SEQUENCE [LARGE SCALE GENOMIC DNA]</scope>
    <source>
        <strain evidence="8 9">SA4-48</strain>
    </source>
</reference>
<comment type="function">
    <text evidence="5">This protein is involved in the repair of mismatches in DNA. It is required for dam-dependent methyl-directed DNA mismatch repair. May act as a 'molecular matchmaker', a protein that promotes the formation of a stable complex between two or more DNA-binding proteins in an ATP-dependent manner without itself being part of a final effector complex.</text>
</comment>
<dbReference type="InterPro" id="IPR014762">
    <property type="entry name" value="DNA_mismatch_repair_CS"/>
</dbReference>
<sequence>MTIKKLPPQLANQIAAGEVVERPASVVKELVENALDAGASKVEIDIERGGHKRILIRDNGKGIGKEQLTLALSRHATSKISNIDDLEAIMSLGFRGEALASISSVSRLTMTSKPAGQNEAWSAIAEGLAMDVDIKPAAHPDGTSVDVVDLFFNTPARRKFLRAEKTEFNHIETLIKRIALSRPDVSFILKHNQKVVRKYRAHSAELGLVEQKSKRISEVISSNFIDSASVFTSQYDQVNIAVWIKSPELCGSVNPAQYSFVNGRMMRDKLIQHAIRQSYGQLLHPEQLPEYVIFIELPANEVDVNVHPAKHEVRFHHARLLHDLIVKTIKDALAVFQIPTQVANQDRSQELDLTDEHQNDVANQTQDQKSVEPALQNATAKPAWLAEPNHEYQTAVAVTEIQKTELVTKSEPRGFGQARPNASSFSGLRSNAHSTSHAGNDAVAKSNFAANQMHQALTQIDQNTPAQSSERIDLTNRNKNLAGLFSVLFVQQLRYAYCQIEQDVWLVDVQQYAKSSTVNSQLASGQRLTKTPLLVPVRLKLTEDEKRWCTEYLDILSANGFEVLLHQYFLIVKQVPAILRSNEGNNQSSQTLPMFFNRIMTQALTAESLVENILDQQAQLTSAKQVTDFLLKKAQQADFITELKDSALKLDAESLLSQ</sequence>
<protein>
    <recommendedName>
        <fullName evidence="2 5">DNA mismatch repair protein MutL</fullName>
    </recommendedName>
</protein>
<evidence type="ECO:0000256" key="3">
    <source>
        <dbReference type="ARBA" id="ARBA00022763"/>
    </source>
</evidence>
<dbReference type="GO" id="GO:0005524">
    <property type="term" value="F:ATP binding"/>
    <property type="evidence" value="ECO:0007669"/>
    <property type="project" value="InterPro"/>
</dbReference>
<dbReference type="Pfam" id="PF08676">
    <property type="entry name" value="MutL_C"/>
    <property type="match status" value="1"/>
</dbReference>